<proteinExistence type="predicted"/>
<accession>A0A163Z587</accession>
<comment type="caution">
    <text evidence="1">The sequence shown here is derived from an EMBL/GenBank/DDBJ whole genome shotgun (WGS) entry which is preliminary data.</text>
</comment>
<dbReference type="Proteomes" id="UP000076574">
    <property type="component" value="Unassembled WGS sequence"/>
</dbReference>
<evidence type="ECO:0000313" key="1">
    <source>
        <dbReference type="EMBL" id="KZD22924.1"/>
    </source>
</evidence>
<protein>
    <submittedName>
        <fullName evidence="1">Uncharacterized protein</fullName>
    </submittedName>
</protein>
<organism evidence="1 2">
    <name type="scientific">Tardiphaga robiniae</name>
    <dbReference type="NCBI Taxonomy" id="943830"/>
    <lineage>
        <taxon>Bacteria</taxon>
        <taxon>Pseudomonadati</taxon>
        <taxon>Pseudomonadota</taxon>
        <taxon>Alphaproteobacteria</taxon>
        <taxon>Hyphomicrobiales</taxon>
        <taxon>Nitrobacteraceae</taxon>
        <taxon>Tardiphaga</taxon>
    </lineage>
</organism>
<name>A0A163Z587_9BRAD</name>
<dbReference type="EMBL" id="LVYV01000012">
    <property type="protein sequence ID" value="KZD22924.1"/>
    <property type="molecule type" value="Genomic_DNA"/>
</dbReference>
<sequence length="554" mass="61284">MQAELNAEANGLPVGIIIVTRLIEDADAIVAEVNGLAGREVAVSDHSKARATPANLFNADILVVTHTAFKDAAESFGVEDTSRWDRISQWRGGERLLIIIDEALANVVQSHKVTTQNLSSVLRGIPQELRQQFPNALRCLEILERWLRDREATSEAHTAQELWRDGSTPETLVEVRQLRQAMQGALADPLFADEAPCLVDDILQDVERMCAAHAYYLRSGNQASINGGSYLIPPSLPGAVILDATANHDVLYQLLGDRVYIAPMPDGVRDYSNVTLHVCRTASGLGKHVMDETKHLRLPRLAAHLSEQLDSDRSVFLCCHKHSAALAETFASDRLKLQVGNWGAVDGKNNWKDCDVAVIWGLPYMDQRRAINSVFATLGPLGTDWLRDNTNKQQPNLVNIIMQRHLSTSVIQAINRIGCRRVIDQLGRCPPCDVFIALPKGWQGEAILNDIKLAMPSIRVAPWDYEPDGPKVYAPRSNSANAALLTLMKQREPGLTPFPFIKRALSLGDRKIQRIREQLNDATSHLHRALSEIGVSYSHTGKGRGSKTYLLKVA</sequence>
<evidence type="ECO:0000313" key="2">
    <source>
        <dbReference type="Proteomes" id="UP000076574"/>
    </source>
</evidence>
<keyword evidence="2" id="KW-1185">Reference proteome</keyword>
<gene>
    <name evidence="1" type="ORF">A4A58_05820</name>
</gene>
<reference evidence="1 2" key="1">
    <citation type="submission" date="2016-03" db="EMBL/GenBank/DDBJ databases">
        <title>Microsymbionts genomes from the relict species Vavilovia formosa (Stev.) Fed.</title>
        <authorList>
            <person name="Kopat V."/>
            <person name="Chirak E."/>
            <person name="Kimeklis A."/>
            <person name="Andronov E."/>
        </authorList>
    </citation>
    <scope>NUCLEOTIDE SEQUENCE [LARGE SCALE GENOMIC DNA]</scope>
    <source>
        <strain evidence="1 2">Vaf07</strain>
    </source>
</reference>
<dbReference type="AlphaFoldDB" id="A0A163Z587"/>